<dbReference type="GO" id="GO:0006508">
    <property type="term" value="P:proteolysis"/>
    <property type="evidence" value="ECO:0007669"/>
    <property type="project" value="UniProtKB-KW"/>
</dbReference>
<dbReference type="EMBL" id="CP073041">
    <property type="protein sequence ID" value="UXE59964.1"/>
    <property type="molecule type" value="Genomic_DNA"/>
</dbReference>
<dbReference type="PROSITE" id="PS51935">
    <property type="entry name" value="NLPC_P60"/>
    <property type="match status" value="1"/>
</dbReference>
<feature type="domain" description="NlpC/P60" evidence="5">
    <location>
        <begin position="94"/>
        <end position="232"/>
    </location>
</feature>
<accession>A0A977PUW2</accession>
<dbReference type="InterPro" id="IPR038765">
    <property type="entry name" value="Papain-like_cys_pep_sf"/>
</dbReference>
<keyword evidence="4" id="KW-0788">Thiol protease</keyword>
<keyword evidence="2" id="KW-0645">Protease</keyword>
<evidence type="ECO:0000256" key="1">
    <source>
        <dbReference type="ARBA" id="ARBA00007074"/>
    </source>
</evidence>
<dbReference type="InterPro" id="IPR000064">
    <property type="entry name" value="NLP_P60_dom"/>
</dbReference>
<dbReference type="Pfam" id="PF18348">
    <property type="entry name" value="SH3_16"/>
    <property type="match status" value="1"/>
</dbReference>
<protein>
    <submittedName>
        <fullName evidence="6">C40 family peptidase</fullName>
    </submittedName>
</protein>
<evidence type="ECO:0000256" key="4">
    <source>
        <dbReference type="ARBA" id="ARBA00022807"/>
    </source>
</evidence>
<dbReference type="InterPro" id="IPR051202">
    <property type="entry name" value="Peptidase_C40"/>
</dbReference>
<dbReference type="InterPro" id="IPR041382">
    <property type="entry name" value="SH3_16"/>
</dbReference>
<dbReference type="Gene3D" id="2.30.30.40">
    <property type="entry name" value="SH3 Domains"/>
    <property type="match status" value="1"/>
</dbReference>
<name>A0A977PUW2_9CYAN</name>
<comment type="similarity">
    <text evidence="1">Belongs to the peptidase C40 family.</text>
</comment>
<dbReference type="PANTHER" id="PTHR47053:SF1">
    <property type="entry name" value="MUREIN DD-ENDOPEPTIDASE MEPH-RELATED"/>
    <property type="match status" value="1"/>
</dbReference>
<dbReference type="AlphaFoldDB" id="A0A977PUW2"/>
<sequence>MSVTFPPTLPNSTNGEYCCQVALNLYDRPDCQTLATQPGVGRHLRLGEIQAEAILVHLLEDGYEAWLPLTDLIHLTSALTPYQAIAVDRPAIEAKIPDIIAYTQAARAIPNVYLWGGNLGPNYDCSGLIQAAFQASGIWLPRDSYQQEAFTERVAHREADLCEIAALRPGDLIFFGSQRVDHVALYLGENHYIHSSGKQMGRNGIGIDVLSAAGDEISQGYFRRWWSCGRVMKSYATG</sequence>
<dbReference type="PANTHER" id="PTHR47053">
    <property type="entry name" value="MUREIN DD-ENDOPEPTIDASE MEPH-RELATED"/>
    <property type="match status" value="1"/>
</dbReference>
<dbReference type="Pfam" id="PF00877">
    <property type="entry name" value="NLPC_P60"/>
    <property type="match status" value="1"/>
</dbReference>
<organism evidence="6">
    <name type="scientific">Woronichinia naegeliana WA131</name>
    <dbReference type="NCBI Taxonomy" id="2824559"/>
    <lineage>
        <taxon>Bacteria</taxon>
        <taxon>Bacillati</taxon>
        <taxon>Cyanobacteriota</taxon>
        <taxon>Cyanophyceae</taxon>
        <taxon>Synechococcales</taxon>
        <taxon>Coelosphaeriaceae</taxon>
        <taxon>Woronichinia</taxon>
    </lineage>
</organism>
<evidence type="ECO:0000256" key="3">
    <source>
        <dbReference type="ARBA" id="ARBA00022801"/>
    </source>
</evidence>
<dbReference type="Proteomes" id="UP001065613">
    <property type="component" value="Chromosome"/>
</dbReference>
<gene>
    <name evidence="6" type="ORF">KA717_30420</name>
</gene>
<dbReference type="Gene3D" id="3.90.1720.10">
    <property type="entry name" value="endopeptidase domain like (from Nostoc punctiforme)"/>
    <property type="match status" value="1"/>
</dbReference>
<evidence type="ECO:0000256" key="2">
    <source>
        <dbReference type="ARBA" id="ARBA00022670"/>
    </source>
</evidence>
<keyword evidence="3" id="KW-0378">Hydrolase</keyword>
<proteinExistence type="inferred from homology"/>
<evidence type="ECO:0000259" key="5">
    <source>
        <dbReference type="PROSITE" id="PS51935"/>
    </source>
</evidence>
<dbReference type="GO" id="GO:0008234">
    <property type="term" value="F:cysteine-type peptidase activity"/>
    <property type="evidence" value="ECO:0007669"/>
    <property type="project" value="UniProtKB-KW"/>
</dbReference>
<evidence type="ECO:0000313" key="6">
    <source>
        <dbReference type="EMBL" id="UXE59964.1"/>
    </source>
</evidence>
<reference evidence="6" key="1">
    <citation type="submission" date="2021-04" db="EMBL/GenBank/DDBJ databases">
        <title>Genome sequence of Woronichinia naegeliana from Washington state freshwater lake bloom.</title>
        <authorList>
            <person name="Dreher T.W."/>
        </authorList>
    </citation>
    <scope>NUCLEOTIDE SEQUENCE</scope>
    <source>
        <strain evidence="6">WA131</strain>
    </source>
</reference>
<dbReference type="SUPFAM" id="SSF54001">
    <property type="entry name" value="Cysteine proteinases"/>
    <property type="match status" value="1"/>
</dbReference>
<dbReference type="SUPFAM" id="SSF82057">
    <property type="entry name" value="Prokaryotic SH3-related domain"/>
    <property type="match status" value="1"/>
</dbReference>
<dbReference type="KEGG" id="wna:KA717_30420"/>